<evidence type="ECO:0000313" key="2">
    <source>
        <dbReference type="EMBL" id="MEQ3552825.1"/>
    </source>
</evidence>
<organism evidence="2 3">
    <name type="scientific">Pseudonocardia nematodicida</name>
    <dbReference type="NCBI Taxonomy" id="1206997"/>
    <lineage>
        <taxon>Bacteria</taxon>
        <taxon>Bacillati</taxon>
        <taxon>Actinomycetota</taxon>
        <taxon>Actinomycetes</taxon>
        <taxon>Pseudonocardiales</taxon>
        <taxon>Pseudonocardiaceae</taxon>
        <taxon>Pseudonocardia</taxon>
    </lineage>
</organism>
<protein>
    <recommendedName>
        <fullName evidence="4">HTH lysR-type domain-containing protein</fullName>
    </recommendedName>
</protein>
<dbReference type="EMBL" id="JBEDNQ010000008">
    <property type="protein sequence ID" value="MEQ3552825.1"/>
    <property type="molecule type" value="Genomic_DNA"/>
</dbReference>
<dbReference type="RefSeq" id="WP_349299892.1">
    <property type="nucleotide sequence ID" value="NZ_JBEDNQ010000008.1"/>
</dbReference>
<evidence type="ECO:0008006" key="4">
    <source>
        <dbReference type="Google" id="ProtNLM"/>
    </source>
</evidence>
<dbReference type="Proteomes" id="UP001494902">
    <property type="component" value="Unassembled WGS sequence"/>
</dbReference>
<dbReference type="InterPro" id="IPR036388">
    <property type="entry name" value="WH-like_DNA-bd_sf"/>
</dbReference>
<keyword evidence="3" id="KW-1185">Reference proteome</keyword>
<evidence type="ECO:0000256" key="1">
    <source>
        <dbReference type="SAM" id="MobiDB-lite"/>
    </source>
</evidence>
<accession>A0ABV1KEE7</accession>
<reference evidence="2 3" key="1">
    <citation type="submission" date="2024-03" db="EMBL/GenBank/DDBJ databases">
        <title>Draft genome sequence of Pseudonocardia nematodicida JCM 31783.</title>
        <authorList>
            <person name="Butdee W."/>
            <person name="Duangmal K."/>
        </authorList>
    </citation>
    <scope>NUCLEOTIDE SEQUENCE [LARGE SCALE GENOMIC DNA]</scope>
    <source>
        <strain evidence="2 3">JCM 31783</strain>
    </source>
</reference>
<feature type="compositionally biased region" description="Basic and acidic residues" evidence="1">
    <location>
        <begin position="188"/>
        <end position="211"/>
    </location>
</feature>
<dbReference type="SUPFAM" id="SSF46785">
    <property type="entry name" value="Winged helix' DNA-binding domain"/>
    <property type="match status" value="1"/>
</dbReference>
<feature type="region of interest" description="Disordered" evidence="1">
    <location>
        <begin position="173"/>
        <end position="224"/>
    </location>
</feature>
<dbReference type="InterPro" id="IPR036390">
    <property type="entry name" value="WH_DNA-bd_sf"/>
</dbReference>
<sequence length="224" mass="23399">MIVASQHVRRLEKPLGRPLVRQDGRASRFTPEGEALAGEARRILAAHNDALRRLGVGDSCDSLVLGSTDHAADELLPRVMERLLGEAAYLAGVLNAARGRLGVALVAGLGAPPAGWNGAPTCPRSRPSGCTCGCGPDPTRACSTPPSAPSAPCLRPAPARPDAALLTRNRGEAEVLPEGPGCVPGPERPAHLQDRHNLIGEQGEPLREVGRARGPTPGPRGRHR</sequence>
<name>A0ABV1KEE7_9PSEU</name>
<dbReference type="Gene3D" id="1.10.10.10">
    <property type="entry name" value="Winged helix-like DNA-binding domain superfamily/Winged helix DNA-binding domain"/>
    <property type="match status" value="1"/>
</dbReference>
<gene>
    <name evidence="2" type="ORF">WIS52_20345</name>
</gene>
<comment type="caution">
    <text evidence="2">The sequence shown here is derived from an EMBL/GenBank/DDBJ whole genome shotgun (WGS) entry which is preliminary data.</text>
</comment>
<evidence type="ECO:0000313" key="3">
    <source>
        <dbReference type="Proteomes" id="UP001494902"/>
    </source>
</evidence>
<proteinExistence type="predicted"/>